<gene>
    <name evidence="1" type="ORF">PHPALM_17511</name>
</gene>
<sequence>MALFNSGRVDDAHRDFSRVLELNPNHVMARYARAGCFNSEGEFNQAIQEYTLALQHDEKENAGGFRAEKRRMGLHEIAENLIRKTMGASARLRNAGLDMEPSPNAEPKSSLSVLEVATSRSLIPAQEFSVQTTQSVQPHSGSVPKTRPKKVVQVRVNLSEFASTTPQSKVDSWAPPAASQITRNEVISDVIPTTHLEAQSSSRSVIEGQPPLEQVPRVCAVRAVPKTVRRVTVAL</sequence>
<comment type="caution">
    <text evidence="1">The sequence shown here is derived from an EMBL/GenBank/DDBJ whole genome shotgun (WGS) entry which is preliminary data.</text>
</comment>
<accession>A0A2P4XM13</accession>
<dbReference type="OrthoDB" id="629492at2759"/>
<dbReference type="SUPFAM" id="SSF48452">
    <property type="entry name" value="TPR-like"/>
    <property type="match status" value="1"/>
</dbReference>
<organism evidence="1 2">
    <name type="scientific">Phytophthora palmivora</name>
    <dbReference type="NCBI Taxonomy" id="4796"/>
    <lineage>
        <taxon>Eukaryota</taxon>
        <taxon>Sar</taxon>
        <taxon>Stramenopiles</taxon>
        <taxon>Oomycota</taxon>
        <taxon>Peronosporomycetes</taxon>
        <taxon>Peronosporales</taxon>
        <taxon>Peronosporaceae</taxon>
        <taxon>Phytophthora</taxon>
    </lineage>
</organism>
<evidence type="ECO:0000313" key="1">
    <source>
        <dbReference type="EMBL" id="POM66603.1"/>
    </source>
</evidence>
<keyword evidence="2" id="KW-1185">Reference proteome</keyword>
<evidence type="ECO:0000313" key="2">
    <source>
        <dbReference type="Proteomes" id="UP000237271"/>
    </source>
</evidence>
<dbReference type="Proteomes" id="UP000237271">
    <property type="component" value="Unassembled WGS sequence"/>
</dbReference>
<dbReference type="InterPro" id="IPR011990">
    <property type="entry name" value="TPR-like_helical_dom_sf"/>
</dbReference>
<dbReference type="Gene3D" id="1.25.40.10">
    <property type="entry name" value="Tetratricopeptide repeat domain"/>
    <property type="match status" value="1"/>
</dbReference>
<proteinExistence type="predicted"/>
<name>A0A2P4XM13_9STRA</name>
<dbReference type="AlphaFoldDB" id="A0A2P4XM13"/>
<reference evidence="1 2" key="1">
    <citation type="journal article" date="2017" name="Genome Biol. Evol.">
        <title>Phytophthora megakarya and P. palmivora, closely related causal agents of cacao black pod rot, underwent increases in genome sizes and gene numbers by different mechanisms.</title>
        <authorList>
            <person name="Ali S.S."/>
            <person name="Shao J."/>
            <person name="Lary D.J."/>
            <person name="Kronmiller B."/>
            <person name="Shen D."/>
            <person name="Strem M.D."/>
            <person name="Amoako-Attah I."/>
            <person name="Akrofi A.Y."/>
            <person name="Begoude B.A."/>
            <person name="Ten Hoopen G.M."/>
            <person name="Coulibaly K."/>
            <person name="Kebe B.I."/>
            <person name="Melnick R.L."/>
            <person name="Guiltinan M.J."/>
            <person name="Tyler B.M."/>
            <person name="Meinhardt L.W."/>
            <person name="Bailey B.A."/>
        </authorList>
    </citation>
    <scope>NUCLEOTIDE SEQUENCE [LARGE SCALE GENOMIC DNA]</scope>
    <source>
        <strain evidence="2">sbr112.9</strain>
    </source>
</reference>
<dbReference type="EMBL" id="NCKW01009572">
    <property type="protein sequence ID" value="POM66603.1"/>
    <property type="molecule type" value="Genomic_DNA"/>
</dbReference>
<protein>
    <submittedName>
        <fullName evidence="1">Uncharacterized protein</fullName>
    </submittedName>
</protein>